<comment type="caution">
    <text evidence="1">The sequence shown here is derived from an EMBL/GenBank/DDBJ whole genome shotgun (WGS) entry which is preliminary data.</text>
</comment>
<dbReference type="EMBL" id="JAGFBR010000004">
    <property type="protein sequence ID" value="KAH0468102.1"/>
    <property type="molecule type" value="Genomic_DNA"/>
</dbReference>
<name>A0AAV7HGQ0_DENCH</name>
<organism evidence="1 2">
    <name type="scientific">Dendrobium chrysotoxum</name>
    <name type="common">Orchid</name>
    <dbReference type="NCBI Taxonomy" id="161865"/>
    <lineage>
        <taxon>Eukaryota</taxon>
        <taxon>Viridiplantae</taxon>
        <taxon>Streptophyta</taxon>
        <taxon>Embryophyta</taxon>
        <taxon>Tracheophyta</taxon>
        <taxon>Spermatophyta</taxon>
        <taxon>Magnoliopsida</taxon>
        <taxon>Liliopsida</taxon>
        <taxon>Asparagales</taxon>
        <taxon>Orchidaceae</taxon>
        <taxon>Epidendroideae</taxon>
        <taxon>Malaxideae</taxon>
        <taxon>Dendrobiinae</taxon>
        <taxon>Dendrobium</taxon>
    </lineage>
</organism>
<protein>
    <submittedName>
        <fullName evidence="1">Uncharacterized protein</fullName>
    </submittedName>
</protein>
<sequence>MIPCKGVQLLQTPIPDIILLLLLRGKQRKGSLPSHRQRQSSLLVGMFDSKLSMAGEMEDLGTQLHCNAANKYVKNVTKKVYDKTSVGAATGGPVEVGHAIRELTNGWKGEGAGEKKVAGVGEGVTETENGAYSLYLTQTKLEKDHSASNLQPHVTVLYTQKLFHCYFAFATIM</sequence>
<reference evidence="1 2" key="1">
    <citation type="journal article" date="2021" name="Hortic Res">
        <title>Chromosome-scale assembly of the Dendrobium chrysotoxum genome enhances the understanding of orchid evolution.</title>
        <authorList>
            <person name="Zhang Y."/>
            <person name="Zhang G.Q."/>
            <person name="Zhang D."/>
            <person name="Liu X.D."/>
            <person name="Xu X.Y."/>
            <person name="Sun W.H."/>
            <person name="Yu X."/>
            <person name="Zhu X."/>
            <person name="Wang Z.W."/>
            <person name="Zhao X."/>
            <person name="Zhong W.Y."/>
            <person name="Chen H."/>
            <person name="Yin W.L."/>
            <person name="Huang T."/>
            <person name="Niu S.C."/>
            <person name="Liu Z.J."/>
        </authorList>
    </citation>
    <scope>NUCLEOTIDE SEQUENCE [LARGE SCALE GENOMIC DNA]</scope>
    <source>
        <strain evidence="1">Lindl</strain>
    </source>
</reference>
<accession>A0AAV7HGQ0</accession>
<gene>
    <name evidence="1" type="ORF">IEQ34_003135</name>
</gene>
<proteinExistence type="predicted"/>
<evidence type="ECO:0000313" key="1">
    <source>
        <dbReference type="EMBL" id="KAH0468102.1"/>
    </source>
</evidence>
<keyword evidence="2" id="KW-1185">Reference proteome</keyword>
<evidence type="ECO:0000313" key="2">
    <source>
        <dbReference type="Proteomes" id="UP000775213"/>
    </source>
</evidence>
<dbReference type="Proteomes" id="UP000775213">
    <property type="component" value="Unassembled WGS sequence"/>
</dbReference>
<dbReference type="AlphaFoldDB" id="A0AAV7HGQ0"/>